<keyword evidence="3" id="KW-0349">Heme</keyword>
<dbReference type="Proteomes" id="UP000092741">
    <property type="component" value="Chromosome 2"/>
</dbReference>
<name>A0AAN1CY55_VIBNA</name>
<dbReference type="GeneID" id="70915458"/>
<dbReference type="SUPFAM" id="SSF48264">
    <property type="entry name" value="Cytochrome P450"/>
    <property type="match status" value="1"/>
</dbReference>
<gene>
    <name evidence="4" type="ORF">BA890_17185</name>
</gene>
<keyword evidence="3" id="KW-0503">Monooxygenase</keyword>
<keyword evidence="5" id="KW-1185">Reference proteome</keyword>
<keyword evidence="3" id="KW-0479">Metal-binding</keyword>
<dbReference type="PANTHER" id="PTHR46696">
    <property type="entry name" value="P450, PUTATIVE (EUROFUNG)-RELATED"/>
    <property type="match status" value="1"/>
</dbReference>
<dbReference type="GO" id="GO:0020037">
    <property type="term" value="F:heme binding"/>
    <property type="evidence" value="ECO:0007669"/>
    <property type="project" value="InterPro"/>
</dbReference>
<evidence type="ECO:0008006" key="6">
    <source>
        <dbReference type="Google" id="ProtNLM"/>
    </source>
</evidence>
<comment type="similarity">
    <text evidence="2 3">Belongs to the cytochrome P450 family.</text>
</comment>
<sequence>MVTTVVNKRILPWDDISYVENPYPWYQEARENYPIYKDVDGTYVITRYEDVVKFGKLPSLSIVPPDDVDKGPWGVLKDTVVALDPPKHTASRRPLNKWFTPKLVKSWSEAASEYAVSYIDNLSDGEIFDANMYLGVAPAHKAMCKALQVPDGDFEPVIFCMHKAMAALSAVAGTKQNEEATEAFNYLFERIKEMMQWKVENPGNGLADALLDAISAGKMTESEVMQSMVLLWGSGGHNPSYVVGTAVEYFAKNPEVFEIYKNEPEKRTTFISEIYRLYPPELTFSRYATEDIEIHGVPIKPGECVKFIMDSANRDPLVFPNPDKLDLNRPADSTQHCSFGMGIHQCAGQTISRGVIETVLNVIAEKVKSFTLEGEPVMDNSDRSRAYVNLPVSIEKEA</sequence>
<accession>A0AAN1CY55</accession>
<keyword evidence="3" id="KW-0560">Oxidoreductase</keyword>
<dbReference type="GO" id="GO:0005506">
    <property type="term" value="F:iron ion binding"/>
    <property type="evidence" value="ECO:0007669"/>
    <property type="project" value="InterPro"/>
</dbReference>
<dbReference type="InterPro" id="IPR001128">
    <property type="entry name" value="Cyt_P450"/>
</dbReference>
<dbReference type="EMBL" id="CP016346">
    <property type="protein sequence ID" value="ANQ14480.1"/>
    <property type="molecule type" value="Genomic_DNA"/>
</dbReference>
<dbReference type="Pfam" id="PF00067">
    <property type="entry name" value="p450"/>
    <property type="match status" value="1"/>
</dbReference>
<evidence type="ECO:0000313" key="4">
    <source>
        <dbReference type="EMBL" id="ANQ14480.1"/>
    </source>
</evidence>
<dbReference type="InterPro" id="IPR036396">
    <property type="entry name" value="Cyt_P450_sf"/>
</dbReference>
<dbReference type="InterPro" id="IPR002397">
    <property type="entry name" value="Cyt_P450_B"/>
</dbReference>
<dbReference type="AlphaFoldDB" id="A0AAN1CY55"/>
<evidence type="ECO:0000256" key="3">
    <source>
        <dbReference type="RuleBase" id="RU000461"/>
    </source>
</evidence>
<dbReference type="PANTHER" id="PTHR46696:SF1">
    <property type="entry name" value="CYTOCHROME P450 YJIB-RELATED"/>
    <property type="match status" value="1"/>
</dbReference>
<keyword evidence="3" id="KW-0408">Iron</keyword>
<comment type="cofactor">
    <cofactor evidence="1">
        <name>heme</name>
        <dbReference type="ChEBI" id="CHEBI:30413"/>
    </cofactor>
</comment>
<reference evidence="4 5" key="1">
    <citation type="submission" date="2016-07" db="EMBL/GenBank/DDBJ databases">
        <title>Developing Vibrio natriegens as a novel, fast-growing host for biotechnology.</title>
        <authorList>
            <person name="Weinstock M.T."/>
            <person name="Hesek E.D."/>
            <person name="Wilson C.M."/>
            <person name="Gibson D.G."/>
        </authorList>
    </citation>
    <scope>NUCLEOTIDE SEQUENCE [LARGE SCALE GENOMIC DNA]</scope>
    <source>
        <strain evidence="4 5">ATCC 14048</strain>
    </source>
</reference>
<protein>
    <recommendedName>
        <fullName evidence="6">Cytochrome P450</fullName>
    </recommendedName>
</protein>
<dbReference type="PROSITE" id="PS00086">
    <property type="entry name" value="CYTOCHROME_P450"/>
    <property type="match status" value="1"/>
</dbReference>
<proteinExistence type="inferred from homology"/>
<dbReference type="InterPro" id="IPR017972">
    <property type="entry name" value="Cyt_P450_CS"/>
</dbReference>
<dbReference type="GO" id="GO:0016705">
    <property type="term" value="F:oxidoreductase activity, acting on paired donors, with incorporation or reduction of molecular oxygen"/>
    <property type="evidence" value="ECO:0007669"/>
    <property type="project" value="InterPro"/>
</dbReference>
<evidence type="ECO:0000256" key="1">
    <source>
        <dbReference type="ARBA" id="ARBA00001971"/>
    </source>
</evidence>
<dbReference type="PRINTS" id="PR00359">
    <property type="entry name" value="BP450"/>
</dbReference>
<dbReference type="KEGG" id="vna:PN96_21690"/>
<dbReference type="GO" id="GO:0004497">
    <property type="term" value="F:monooxygenase activity"/>
    <property type="evidence" value="ECO:0007669"/>
    <property type="project" value="UniProtKB-KW"/>
</dbReference>
<evidence type="ECO:0000313" key="5">
    <source>
        <dbReference type="Proteomes" id="UP000092741"/>
    </source>
</evidence>
<dbReference type="RefSeq" id="WP_020336056.1">
    <property type="nucleotide sequence ID" value="NZ_ATFJ01000039.1"/>
</dbReference>
<evidence type="ECO:0000256" key="2">
    <source>
        <dbReference type="ARBA" id="ARBA00010617"/>
    </source>
</evidence>
<dbReference type="CDD" id="cd20619">
    <property type="entry name" value="CYP_XplA"/>
    <property type="match status" value="1"/>
</dbReference>
<organism evidence="4 5">
    <name type="scientific">Vibrio natriegens NBRC 15636 = ATCC 14048 = DSM 759</name>
    <dbReference type="NCBI Taxonomy" id="1219067"/>
    <lineage>
        <taxon>Bacteria</taxon>
        <taxon>Pseudomonadati</taxon>
        <taxon>Pseudomonadota</taxon>
        <taxon>Gammaproteobacteria</taxon>
        <taxon>Vibrionales</taxon>
        <taxon>Vibrionaceae</taxon>
        <taxon>Vibrio</taxon>
    </lineage>
</organism>
<dbReference type="Gene3D" id="1.10.630.10">
    <property type="entry name" value="Cytochrome P450"/>
    <property type="match status" value="1"/>
</dbReference>